<keyword evidence="3" id="KW-0418">Kinase</keyword>
<dbReference type="Proteomes" id="UP000053054">
    <property type="component" value="Unassembled WGS sequence"/>
</dbReference>
<dbReference type="InterPro" id="IPR018484">
    <property type="entry name" value="FGGY_N"/>
</dbReference>
<evidence type="ECO:0000259" key="4">
    <source>
        <dbReference type="Pfam" id="PF00370"/>
    </source>
</evidence>
<dbReference type="AlphaFoldDB" id="A0A0R2QSU3"/>
<evidence type="ECO:0000256" key="3">
    <source>
        <dbReference type="ARBA" id="ARBA00022777"/>
    </source>
</evidence>
<keyword evidence="2" id="KW-0808">Transferase</keyword>
<dbReference type="InterPro" id="IPR000577">
    <property type="entry name" value="Carb_kinase_FGGY"/>
</dbReference>
<dbReference type="Gene3D" id="3.30.420.40">
    <property type="match status" value="2"/>
</dbReference>
<dbReference type="InterPro" id="IPR018485">
    <property type="entry name" value="FGGY_C"/>
</dbReference>
<dbReference type="EMBL" id="LIAU01000052">
    <property type="protein sequence ID" value="KRO53391.1"/>
    <property type="molecule type" value="Genomic_DNA"/>
</dbReference>
<feature type="domain" description="Carbohydrate kinase FGGY C-terminal" evidence="5">
    <location>
        <begin position="261"/>
        <end position="440"/>
    </location>
</feature>
<comment type="caution">
    <text evidence="6">The sequence shown here is derived from an EMBL/GenBank/DDBJ whole genome shotgun (WGS) entry which is preliminary data.</text>
</comment>
<evidence type="ECO:0000256" key="2">
    <source>
        <dbReference type="ARBA" id="ARBA00022679"/>
    </source>
</evidence>
<accession>A0A0R2QSU3</accession>
<feature type="domain" description="Carbohydrate kinase FGGY N-terminal" evidence="4">
    <location>
        <begin position="14"/>
        <end position="249"/>
    </location>
</feature>
<dbReference type="PANTHER" id="PTHR43095">
    <property type="entry name" value="SUGAR KINASE"/>
    <property type="match status" value="1"/>
</dbReference>
<dbReference type="Pfam" id="PF02782">
    <property type="entry name" value="FGGY_C"/>
    <property type="match status" value="1"/>
</dbReference>
<evidence type="ECO:0000259" key="5">
    <source>
        <dbReference type="Pfam" id="PF02782"/>
    </source>
</evidence>
<dbReference type="PIRSF" id="PIRSF000538">
    <property type="entry name" value="GlpK"/>
    <property type="match status" value="1"/>
</dbReference>
<sequence>MPRFVGAKLARQLVLGIDVGTSSVKALFLEPSSKFILRDEIKLKVTRVGKAAEQDPLEYLSAVQQLVRRNQELVSDVIAIGLSGQTPTVICIDNKGNPTSPALIWQDSRAEREAKDLAERFGNPIKIVGTSLPWAASACPAKLFWLSRNFPDVIANTRWILQPKDFLGFHITGRAISDPWSSKGLCNVQTLEPIDQLLEYVGWDREVVPELAMGYESRGETSDYSADHFGFPIGIPVSVGWSDAMSAMFALGVMQRPTSFIITGTSAIVGTSSPNSPEDGANLYVIPTSCSPLAVTYGPTQMSGGAISWMANVLKISEEELISNGSADQGDSAPTFLPYISGERAPLWRSDIRGRLVDIDISHNQSSFARAVMEGISWAERQVIEESERLTKTHSDEVVLGGHAGNDLRWESVRARTLGRSLLRYEDPDITTRGAAMLAYTMITKDLSKSFFSLSVEAVTKDATQLDVEYANRNYKKFISSQESLLSEISRDGDK</sequence>
<gene>
    <name evidence="6" type="ORF">ABR62_01750</name>
</gene>
<dbReference type="GO" id="GO:0016301">
    <property type="term" value="F:kinase activity"/>
    <property type="evidence" value="ECO:0007669"/>
    <property type="project" value="UniProtKB-KW"/>
</dbReference>
<comment type="similarity">
    <text evidence="1">Belongs to the FGGY kinase family.</text>
</comment>
<protein>
    <recommendedName>
        <fullName evidence="8">Carbohydrate kinase</fullName>
    </recommendedName>
</protein>
<evidence type="ECO:0000313" key="6">
    <source>
        <dbReference type="EMBL" id="KRO53391.1"/>
    </source>
</evidence>
<evidence type="ECO:0000313" key="7">
    <source>
        <dbReference type="Proteomes" id="UP000053054"/>
    </source>
</evidence>
<dbReference type="PANTHER" id="PTHR43095:SF2">
    <property type="entry name" value="GLUCONOKINASE"/>
    <property type="match status" value="1"/>
</dbReference>
<dbReference type="InterPro" id="IPR050406">
    <property type="entry name" value="FGGY_Carb_Kinase"/>
</dbReference>
<dbReference type="SUPFAM" id="SSF53067">
    <property type="entry name" value="Actin-like ATPase domain"/>
    <property type="match status" value="2"/>
</dbReference>
<evidence type="ECO:0008006" key="8">
    <source>
        <dbReference type="Google" id="ProtNLM"/>
    </source>
</evidence>
<dbReference type="Pfam" id="PF00370">
    <property type="entry name" value="FGGY_N"/>
    <property type="match status" value="1"/>
</dbReference>
<name>A0A0R2QSU3_9ACTN</name>
<evidence type="ECO:0000256" key="1">
    <source>
        <dbReference type="ARBA" id="ARBA00009156"/>
    </source>
</evidence>
<proteinExistence type="inferred from homology"/>
<dbReference type="GO" id="GO:0005975">
    <property type="term" value="P:carbohydrate metabolic process"/>
    <property type="evidence" value="ECO:0007669"/>
    <property type="project" value="InterPro"/>
</dbReference>
<organism evidence="6 7">
    <name type="scientific">Actinobacteria bacterium BACL2 MAG-120820-bin50</name>
    <dbReference type="NCBI Taxonomy" id="1655570"/>
    <lineage>
        <taxon>Bacteria</taxon>
        <taxon>Bacillati</taxon>
        <taxon>Actinomycetota</taxon>
        <taxon>Actinomycetes</taxon>
        <taxon>Actinomycetes incertae sedis</taxon>
        <taxon>ac1 cluster</taxon>
    </lineage>
</organism>
<dbReference type="InterPro" id="IPR043129">
    <property type="entry name" value="ATPase_NBD"/>
</dbReference>
<reference evidence="6 7" key="1">
    <citation type="submission" date="2015-10" db="EMBL/GenBank/DDBJ databases">
        <title>Metagenome-Assembled Genomes uncover a global brackish microbiome.</title>
        <authorList>
            <person name="Hugerth L.W."/>
            <person name="Larsson J."/>
            <person name="Alneberg J."/>
            <person name="Lindh M.V."/>
            <person name="Legrand C."/>
            <person name="Pinhassi J."/>
            <person name="Andersson A.F."/>
        </authorList>
    </citation>
    <scope>NUCLEOTIDE SEQUENCE [LARGE SCALE GENOMIC DNA]</scope>
    <source>
        <strain evidence="6">BACL2 MAG-120820-bin50</strain>
    </source>
</reference>